<feature type="coiled-coil region" evidence="1">
    <location>
        <begin position="329"/>
        <end position="356"/>
    </location>
</feature>
<gene>
    <name evidence="4" type="ORF">ODALV1_LOCUS15801</name>
</gene>
<sequence>MLFIFVPLDLLLNNFECSFVWCEMAKANIKYSTIKLRRELALTIQQYNVDDSVLHNFIADIKKDLVHNDNGNSGLEAEGIVINDKEAATKNENKSCAATITLAHIELNDSSEVANDEGEEKKDEPFNNNPVDDSSEVANGEGEEKKDEPFNNNPVDEQVDTLPEDCVNDNHENLHEAEVDTGGHVPEDQIIDVQSKTLTPTTSTTSTEVRNTEFDLEEHIIVPSVSTHRLQISNQDQGREQETTKRKISTKDSEPQTKRRRKRWRVFQKVHSNGASPFSPESALSLAQKLLRSGIRKIEQINQMHICAKVKIEKWDEVLTRRYEQRNRIKKTQAEEDEMQETLERVDDELADLIINMESKVLEYKKLLDEDKQFLKWAEVGGSTRRMLCCKVCSEYKPL</sequence>
<name>A0ABP1R023_9HEXA</name>
<feature type="region of interest" description="Disordered" evidence="2">
    <location>
        <begin position="109"/>
        <end position="159"/>
    </location>
</feature>
<proteinExistence type="predicted"/>
<comment type="caution">
    <text evidence="4">The sequence shown here is derived from an EMBL/GenBank/DDBJ whole genome shotgun (WGS) entry which is preliminary data.</text>
</comment>
<evidence type="ECO:0000256" key="3">
    <source>
        <dbReference type="SAM" id="SignalP"/>
    </source>
</evidence>
<evidence type="ECO:0000256" key="1">
    <source>
        <dbReference type="SAM" id="Coils"/>
    </source>
</evidence>
<reference evidence="4 5" key="1">
    <citation type="submission" date="2024-08" db="EMBL/GenBank/DDBJ databases">
        <authorList>
            <person name="Cucini C."/>
            <person name="Frati F."/>
        </authorList>
    </citation>
    <scope>NUCLEOTIDE SEQUENCE [LARGE SCALE GENOMIC DNA]</scope>
</reference>
<feature type="chain" id="PRO_5047004040" evidence="3">
    <location>
        <begin position="23"/>
        <end position="399"/>
    </location>
</feature>
<keyword evidence="1" id="KW-0175">Coiled coil</keyword>
<keyword evidence="3" id="KW-0732">Signal</keyword>
<dbReference type="EMBL" id="CAXLJM020000049">
    <property type="protein sequence ID" value="CAL8112832.1"/>
    <property type="molecule type" value="Genomic_DNA"/>
</dbReference>
<evidence type="ECO:0000313" key="5">
    <source>
        <dbReference type="Proteomes" id="UP001642540"/>
    </source>
</evidence>
<evidence type="ECO:0000313" key="4">
    <source>
        <dbReference type="EMBL" id="CAL8112832.1"/>
    </source>
</evidence>
<evidence type="ECO:0000256" key="2">
    <source>
        <dbReference type="SAM" id="MobiDB-lite"/>
    </source>
</evidence>
<feature type="signal peptide" evidence="3">
    <location>
        <begin position="1"/>
        <end position="22"/>
    </location>
</feature>
<protein>
    <submittedName>
        <fullName evidence="4">Uncharacterized protein</fullName>
    </submittedName>
</protein>
<organism evidence="4 5">
    <name type="scientific">Orchesella dallaii</name>
    <dbReference type="NCBI Taxonomy" id="48710"/>
    <lineage>
        <taxon>Eukaryota</taxon>
        <taxon>Metazoa</taxon>
        <taxon>Ecdysozoa</taxon>
        <taxon>Arthropoda</taxon>
        <taxon>Hexapoda</taxon>
        <taxon>Collembola</taxon>
        <taxon>Entomobryomorpha</taxon>
        <taxon>Entomobryoidea</taxon>
        <taxon>Orchesellidae</taxon>
        <taxon>Orchesellinae</taxon>
        <taxon>Orchesella</taxon>
    </lineage>
</organism>
<keyword evidence="5" id="KW-1185">Reference proteome</keyword>
<feature type="compositionally biased region" description="Basic and acidic residues" evidence="2">
    <location>
        <begin position="237"/>
        <end position="257"/>
    </location>
</feature>
<feature type="region of interest" description="Disordered" evidence="2">
    <location>
        <begin position="225"/>
        <end position="262"/>
    </location>
</feature>
<dbReference type="Proteomes" id="UP001642540">
    <property type="component" value="Unassembled WGS sequence"/>
</dbReference>
<feature type="compositionally biased region" description="Polar residues" evidence="2">
    <location>
        <begin position="225"/>
        <end position="236"/>
    </location>
</feature>
<accession>A0ABP1R023</accession>